<dbReference type="NCBIfam" id="TIGR00696">
    <property type="entry name" value="wecG_tagA_cpsF"/>
    <property type="match status" value="1"/>
</dbReference>
<protein>
    <submittedName>
        <fullName evidence="3">Glycosyl transferase, wecb/taga/cpsf family</fullName>
        <ecNumber evidence="3">2.4.1.187</ecNumber>
    </submittedName>
</protein>
<dbReference type="PANTHER" id="PTHR34136:SF1">
    <property type="entry name" value="UDP-N-ACETYL-D-MANNOSAMINURONIC ACID TRANSFERASE"/>
    <property type="match status" value="1"/>
</dbReference>
<dbReference type="STRING" id="1642647.PSM36_1703"/>
<dbReference type="CDD" id="cd06533">
    <property type="entry name" value="Glyco_transf_WecG_TagA"/>
    <property type="match status" value="1"/>
</dbReference>
<evidence type="ECO:0000256" key="1">
    <source>
        <dbReference type="ARBA" id="ARBA00022676"/>
    </source>
</evidence>
<dbReference type="PANTHER" id="PTHR34136">
    <property type="match status" value="1"/>
</dbReference>
<proteinExistence type="predicted"/>
<organism evidence="3 4">
    <name type="scientific">Proteiniphilum saccharofermentans</name>
    <dbReference type="NCBI Taxonomy" id="1642647"/>
    <lineage>
        <taxon>Bacteria</taxon>
        <taxon>Pseudomonadati</taxon>
        <taxon>Bacteroidota</taxon>
        <taxon>Bacteroidia</taxon>
        <taxon>Bacteroidales</taxon>
        <taxon>Dysgonomonadaceae</taxon>
        <taxon>Proteiniphilum</taxon>
    </lineage>
</organism>
<dbReference type="KEGG" id="psac:PSM36_1703"/>
<reference evidence="3 4" key="1">
    <citation type="submission" date="2016-08" db="EMBL/GenBank/DDBJ databases">
        <authorList>
            <person name="Seilhamer J.J."/>
        </authorList>
    </citation>
    <scope>NUCLEOTIDE SEQUENCE [LARGE SCALE GENOMIC DNA]</scope>
    <source>
        <strain evidence="3">M3/6</strain>
    </source>
</reference>
<gene>
    <name evidence="3" type="ORF">PSM36_1703</name>
</gene>
<evidence type="ECO:0000313" key="3">
    <source>
        <dbReference type="EMBL" id="SCD20522.1"/>
    </source>
</evidence>
<dbReference type="GO" id="GO:0047244">
    <property type="term" value="F:N-acetylglucosaminyldiphosphoundecaprenol N-acetyl-beta-D-mannosaminyltransferase activity"/>
    <property type="evidence" value="ECO:0007669"/>
    <property type="project" value="UniProtKB-EC"/>
</dbReference>
<name>A0A1R3T369_9BACT</name>
<evidence type="ECO:0000256" key="2">
    <source>
        <dbReference type="ARBA" id="ARBA00022679"/>
    </source>
</evidence>
<accession>A0A1R3T369</accession>
<keyword evidence="1 3" id="KW-0328">Glycosyltransferase</keyword>
<dbReference type="Proteomes" id="UP000187464">
    <property type="component" value="Chromosome I"/>
</dbReference>
<dbReference type="Pfam" id="PF03808">
    <property type="entry name" value="Glyco_tran_WecG"/>
    <property type="match status" value="1"/>
</dbReference>
<dbReference type="AlphaFoldDB" id="A0A1R3T369"/>
<dbReference type="EC" id="2.4.1.187" evidence="3"/>
<sequence>MLQQFELFNGPLQEITSSKKLITTLNAHSYNTVKKDPVFREALQASDILLPDGISVVLATRLLQGKKIRKIAGDDIFRYEMQRVHTAGGKCFFLGSSKATLNLIKKRAEKEFPGLEVYSYSPPYKPEFTEEENRVMIDAVNQVEPDVLFVGMTAPKQEKWAFDHFDRLNAGHICCIGAVFDFYAGTVQRAPAWMVNAGMEWFYRLVREPRRMWRRYLVGNTLFVSQILKEKFKNPAKNPPFTALQSQIVKRNGTKS</sequence>
<keyword evidence="4" id="KW-1185">Reference proteome</keyword>
<dbReference type="RefSeq" id="WP_076930533.1">
    <property type="nucleotide sequence ID" value="NZ_LT605205.1"/>
</dbReference>
<keyword evidence="2 3" id="KW-0808">Transferase</keyword>
<dbReference type="EMBL" id="LT605205">
    <property type="protein sequence ID" value="SCD20522.1"/>
    <property type="molecule type" value="Genomic_DNA"/>
</dbReference>
<dbReference type="InterPro" id="IPR004629">
    <property type="entry name" value="WecG_TagA_CpsF"/>
</dbReference>
<evidence type="ECO:0000313" key="4">
    <source>
        <dbReference type="Proteomes" id="UP000187464"/>
    </source>
</evidence>